<protein>
    <submittedName>
        <fullName evidence="2">Uncharacterized protein</fullName>
    </submittedName>
</protein>
<evidence type="ECO:0000313" key="2">
    <source>
        <dbReference type="EMBL" id="MBP2183554.1"/>
    </source>
</evidence>
<evidence type="ECO:0000313" key="3">
    <source>
        <dbReference type="Proteomes" id="UP000741013"/>
    </source>
</evidence>
<gene>
    <name evidence="2" type="ORF">JOM49_005080</name>
</gene>
<dbReference type="EMBL" id="JAGGMS010000001">
    <property type="protein sequence ID" value="MBP2183554.1"/>
    <property type="molecule type" value="Genomic_DNA"/>
</dbReference>
<reference evidence="2 3" key="1">
    <citation type="submission" date="2021-03" db="EMBL/GenBank/DDBJ databases">
        <title>Sequencing the genomes of 1000 actinobacteria strains.</title>
        <authorList>
            <person name="Klenk H.-P."/>
        </authorList>
    </citation>
    <scope>NUCLEOTIDE SEQUENCE [LARGE SCALE GENOMIC DNA]</scope>
    <source>
        <strain evidence="2 3">DSM 45510</strain>
    </source>
</reference>
<name>A0ABS4PVV0_9PSEU</name>
<feature type="region of interest" description="Disordered" evidence="1">
    <location>
        <begin position="21"/>
        <end position="51"/>
    </location>
</feature>
<proteinExistence type="predicted"/>
<dbReference type="Proteomes" id="UP000741013">
    <property type="component" value="Unassembled WGS sequence"/>
</dbReference>
<keyword evidence="3" id="KW-1185">Reference proteome</keyword>
<evidence type="ECO:0000256" key="1">
    <source>
        <dbReference type="SAM" id="MobiDB-lite"/>
    </source>
</evidence>
<comment type="caution">
    <text evidence="2">The sequence shown here is derived from an EMBL/GenBank/DDBJ whole genome shotgun (WGS) entry which is preliminary data.</text>
</comment>
<sequence length="51" mass="5965">MWLYPIHDQPQSLLFPYRTGDLPGALRYPRSNSRLDRDGSRHRPRPGCSAR</sequence>
<accession>A0ABS4PVV0</accession>
<organism evidence="2 3">
    <name type="scientific">Amycolatopsis magusensis</name>
    <dbReference type="NCBI Taxonomy" id="882444"/>
    <lineage>
        <taxon>Bacteria</taxon>
        <taxon>Bacillati</taxon>
        <taxon>Actinomycetota</taxon>
        <taxon>Actinomycetes</taxon>
        <taxon>Pseudonocardiales</taxon>
        <taxon>Pseudonocardiaceae</taxon>
        <taxon>Amycolatopsis</taxon>
    </lineage>
</organism>
<dbReference type="RefSeq" id="WP_209666716.1">
    <property type="nucleotide sequence ID" value="NZ_JAGGMS010000001.1"/>
</dbReference>